<evidence type="ECO:0000256" key="1">
    <source>
        <dbReference type="SAM" id="Coils"/>
    </source>
</evidence>
<reference evidence="3" key="1">
    <citation type="journal article" date="2021" name="PeerJ">
        <title>Extensive microbial diversity within the chicken gut microbiome revealed by metagenomics and culture.</title>
        <authorList>
            <person name="Gilroy R."/>
            <person name="Ravi A."/>
            <person name="Getino M."/>
            <person name="Pursley I."/>
            <person name="Horton D.L."/>
            <person name="Alikhan N.F."/>
            <person name="Baker D."/>
            <person name="Gharbi K."/>
            <person name="Hall N."/>
            <person name="Watson M."/>
            <person name="Adriaenssens E.M."/>
            <person name="Foster-Nyarko E."/>
            <person name="Jarju S."/>
            <person name="Secka A."/>
            <person name="Antonio M."/>
            <person name="Oren A."/>
            <person name="Chaudhuri R.R."/>
            <person name="La Ragione R."/>
            <person name="Hildebrand F."/>
            <person name="Pallen M.J."/>
        </authorList>
    </citation>
    <scope>NUCLEOTIDE SEQUENCE</scope>
    <source>
        <strain evidence="3">Gambia2-208</strain>
    </source>
</reference>
<dbReference type="Gene3D" id="1.10.10.10">
    <property type="entry name" value="Winged helix-like DNA-binding domain superfamily/Winged helix DNA-binding domain"/>
    <property type="match status" value="1"/>
</dbReference>
<evidence type="ECO:0000313" key="3">
    <source>
        <dbReference type="EMBL" id="HIY88206.1"/>
    </source>
</evidence>
<dbReference type="Proteomes" id="UP000886851">
    <property type="component" value="Unassembled WGS sequence"/>
</dbReference>
<dbReference type="PROSITE" id="PS51688">
    <property type="entry name" value="ICA"/>
    <property type="match status" value="1"/>
</dbReference>
<reference evidence="3" key="2">
    <citation type="submission" date="2021-04" db="EMBL/GenBank/DDBJ databases">
        <authorList>
            <person name="Gilroy R."/>
        </authorList>
    </citation>
    <scope>NUCLEOTIDE SEQUENCE</scope>
    <source>
        <strain evidence="3">Gambia2-208</strain>
    </source>
</reference>
<evidence type="ECO:0000313" key="4">
    <source>
        <dbReference type="Proteomes" id="UP000886851"/>
    </source>
</evidence>
<dbReference type="InterPro" id="IPR036388">
    <property type="entry name" value="WH-like_DNA-bd_sf"/>
</dbReference>
<dbReference type="EMBL" id="DXCV01000039">
    <property type="protein sequence ID" value="HIY88206.1"/>
    <property type="molecule type" value="Genomic_DNA"/>
</dbReference>
<accession>A0A9D1ZIK6</accession>
<organism evidence="3 4">
    <name type="scientific">Candidatus Bacteroides pullicola</name>
    <dbReference type="NCBI Taxonomy" id="2838475"/>
    <lineage>
        <taxon>Bacteria</taxon>
        <taxon>Pseudomonadati</taxon>
        <taxon>Bacteroidota</taxon>
        <taxon>Bacteroidia</taxon>
        <taxon>Bacteroidales</taxon>
        <taxon>Bacteroidaceae</taxon>
        <taxon>Bacteroides</taxon>
    </lineage>
</organism>
<sequence length="1528" mass="164101">MNATLPIYSLSGAVIATAIVTEPAVSHEELMTADYVQLSWNSDTGDTLPAGAYITIGGERYSLLEPYTPARANEAEYQYTPQFQSRIMAWQKHIVPIYTYEDDGTTVKTREMDWDFTGSPADAMYMVQQAIKNETGETWTVQLADSLPATITLSSQSGSIFSVLSDIAGQCETEWWADKATNTLYLSRCQHGTAIALTVGDNVGVPSVTASQDGYYTRFYVFGSTRNVTQDSGASVANSVVNKRLTLDPATYPGGYIDVRLNLQEGEIFTKTLYYDDIYPSSKLTISDVRARLKYRLDSNGNKIEAGTDDSGQPIYEQYAIWYFKIAGFDFDPTTIIPQMNLSAHFEDGQLAGRDFELTYHDKADNTHYTDDALPFVVEAGDYEITIDESGGTIIPGLAYIIPQDGDKVILYNIVMPAEYTASAQQELAERAQKDIAKMTADNNSYEMDSYPTEFEADDTDLTLGQAVTYTNGDTVLSTRVLMVEKHLDANYQQRIRVGNALIKGNTQQLREEMTQATQNIDILAAFNNLSASVSNAYAKVQREMLEGFARIGDMWKFDPDDPTVIYSKYSAYVNGFLSAKGKNPSAGSTPGGATTLAALTDVAITTTPKDGQVLAYDTALNKWKPVDMEATAGIDEEELLQILTQKGYATQQWVTQQSYAKTSVRIKAGTGLAGGGTLAQDVTLSLATVGTAGTYTKVTVDAYGRVTGHSSLTQGDIPALAISKITGLQTALDAKLNKSVFEELFEKVWVSGYGYAIRAKLAFYSDDWISAKGLNSDAGSTTGGVDENEVLQIVAGAGYITSAALNGYATQSWVNSQGFLKSVAWSDVTGIPSALVNDNYYYHHNEVSASFNNAIKGGGYYTSQENWPSNGPGTSWRYGMMGVFNTRGSSTGVAQLWMSHDTTAAGGVYVRTAFEANGWSAWRRLMDNACIGDYALTPSNYTDYTVTKTGGGASGTWGIGITGNAGSATKLQTARTLWGQPFDGTGNVNGTLTVNGGIVLPYASGTWLSMATRGDLIRGSVAQSSGGAHSLFRVTAYNGNVLAFGGLGNDVGFYGYSKANIDNNTNNSSFRAIWNMANGNFIFSNNLTVGGYLQANAYVQVGDGRIYWDSTNNALYVQKSDGSTCGFYATGFLSAKGLNSDAGSTVAGATTLNGLSDVTISSPVNGQSLVYRNGVWKNEMVSGGGSAAVNWDDIQGKPTWIPDTDGSGSGIDADLLDGTHKSGLFTAMSYSGSTLSITIGGTRRTATIEAGGGGASSVSVSSSSSRNISVTVDGHTDYVNDVYATYSTYADQLRTARTIWGQSFNGGSSISGNMTGVGILYFSNNTNIRAVNSSTVGIYSNNNAGGLMVKSLYIGTSYSGSAGDGLLVVNNNGNSVTIGSQNSTFCHIYNSKSIPFIFNYTVATTAGDLGTSTYRWGTVYAENALNTSSDLRLKTVLRDIPLTVEDVANAPSFLYRWKKDTDGRAYAGSAAQYWQTVLPEAVLKGEDGYLSMEYDRLALASVITTARTVVDHEQRIRRLEDALKVAV</sequence>
<gene>
    <name evidence="3" type="ORF">H9824_05830</name>
</gene>
<dbReference type="CDD" id="cd19958">
    <property type="entry name" value="pyocin_knob"/>
    <property type="match status" value="1"/>
</dbReference>
<name>A0A9D1ZIK6_9BACE</name>
<feature type="domain" description="Peptidase S74" evidence="2">
    <location>
        <begin position="1430"/>
        <end position="1524"/>
    </location>
</feature>
<keyword evidence="1" id="KW-0175">Coiled coil</keyword>
<protein>
    <recommendedName>
        <fullName evidence="2">Peptidase S74 domain-containing protein</fullName>
    </recommendedName>
</protein>
<comment type="caution">
    <text evidence="3">The sequence shown here is derived from an EMBL/GenBank/DDBJ whole genome shotgun (WGS) entry which is preliminary data.</text>
</comment>
<feature type="coiled-coil region" evidence="1">
    <location>
        <begin position="422"/>
        <end position="449"/>
    </location>
</feature>
<proteinExistence type="predicted"/>
<evidence type="ECO:0000259" key="2">
    <source>
        <dbReference type="PROSITE" id="PS51688"/>
    </source>
</evidence>
<dbReference type="InterPro" id="IPR030392">
    <property type="entry name" value="S74_ICA"/>
</dbReference>